<evidence type="ECO:0000256" key="1">
    <source>
        <dbReference type="ARBA" id="ARBA00004202"/>
    </source>
</evidence>
<dbReference type="SMART" id="SM00382">
    <property type="entry name" value="AAA"/>
    <property type="match status" value="1"/>
</dbReference>
<dbReference type="Pfam" id="PF00005">
    <property type="entry name" value="ABC_tran"/>
    <property type="match status" value="1"/>
</dbReference>
<evidence type="ECO:0000313" key="10">
    <source>
        <dbReference type="EMBL" id="SVC51410.1"/>
    </source>
</evidence>
<dbReference type="InterPro" id="IPR017871">
    <property type="entry name" value="ABC_transporter-like_CS"/>
</dbReference>
<dbReference type="InterPro" id="IPR003593">
    <property type="entry name" value="AAA+_ATPase"/>
</dbReference>
<accession>A0A382MS71</accession>
<dbReference type="SUPFAM" id="SSF52540">
    <property type="entry name" value="P-loop containing nucleoside triphosphate hydrolases"/>
    <property type="match status" value="1"/>
</dbReference>
<dbReference type="NCBIfam" id="TIGR02315">
    <property type="entry name" value="ABC_phnC"/>
    <property type="match status" value="1"/>
</dbReference>
<organism evidence="10">
    <name type="scientific">marine metagenome</name>
    <dbReference type="NCBI Taxonomy" id="408172"/>
    <lineage>
        <taxon>unclassified sequences</taxon>
        <taxon>metagenomes</taxon>
        <taxon>ecological metagenomes</taxon>
    </lineage>
</organism>
<dbReference type="CDD" id="cd03256">
    <property type="entry name" value="ABC_PhnC_transporter"/>
    <property type="match status" value="1"/>
</dbReference>
<dbReference type="GO" id="GO:0005524">
    <property type="term" value="F:ATP binding"/>
    <property type="evidence" value="ECO:0007669"/>
    <property type="project" value="UniProtKB-KW"/>
</dbReference>
<comment type="similarity">
    <text evidence="2">Belongs to the ABC transporter superfamily.</text>
</comment>
<proteinExistence type="inferred from homology"/>
<evidence type="ECO:0000256" key="8">
    <source>
        <dbReference type="ARBA" id="ARBA00023136"/>
    </source>
</evidence>
<dbReference type="PANTHER" id="PTHR43166:SF9">
    <property type="entry name" value="GLUTAMATE_ASPARTATE IMPORT ATP-BINDING PROTEIN GLTL"/>
    <property type="match status" value="1"/>
</dbReference>
<dbReference type="PROSITE" id="PS50893">
    <property type="entry name" value="ABC_TRANSPORTER_2"/>
    <property type="match status" value="1"/>
</dbReference>
<name>A0A382MS71_9ZZZZ</name>
<evidence type="ECO:0000256" key="4">
    <source>
        <dbReference type="ARBA" id="ARBA00022475"/>
    </source>
</evidence>
<dbReference type="InterPro" id="IPR012693">
    <property type="entry name" value="ABC_transpr_PhnC"/>
</dbReference>
<dbReference type="InterPro" id="IPR027417">
    <property type="entry name" value="P-loop_NTPase"/>
</dbReference>
<dbReference type="PANTHER" id="PTHR43166">
    <property type="entry name" value="AMINO ACID IMPORT ATP-BINDING PROTEIN"/>
    <property type="match status" value="1"/>
</dbReference>
<evidence type="ECO:0000256" key="5">
    <source>
        <dbReference type="ARBA" id="ARBA00022741"/>
    </source>
</evidence>
<feature type="domain" description="ABC transporter" evidence="9">
    <location>
        <begin position="6"/>
        <end position="250"/>
    </location>
</feature>
<keyword evidence="3" id="KW-0813">Transport</keyword>
<evidence type="ECO:0000259" key="9">
    <source>
        <dbReference type="PROSITE" id="PS50893"/>
    </source>
</evidence>
<gene>
    <name evidence="10" type="ORF">METZ01_LOCUS304264</name>
</gene>
<keyword evidence="5" id="KW-0547">Nucleotide-binding</keyword>
<evidence type="ECO:0000256" key="2">
    <source>
        <dbReference type="ARBA" id="ARBA00005417"/>
    </source>
</evidence>
<comment type="subcellular location">
    <subcellularLocation>
        <location evidence="1">Cell membrane</location>
        <topology evidence="1">Peripheral membrane protein</topology>
    </subcellularLocation>
</comment>
<evidence type="ECO:0000256" key="6">
    <source>
        <dbReference type="ARBA" id="ARBA00022840"/>
    </source>
</evidence>
<evidence type="ECO:0000256" key="7">
    <source>
        <dbReference type="ARBA" id="ARBA00022967"/>
    </source>
</evidence>
<sequence>MNMALLEVNDLRKSFATGEKALNGIDLSVEKRERVALLGLSGSGKSTLLRCINRLVDPDSGQVILDNIDITSLGKHELRKARVQMGMIFQEFNLVNRLTVIENVLSGTLGVTSLWRTITRAFKKHDIHRAIELCSRVGIAEHLTKRADQLSGGQRQRVGIGRALMQNPKLLLVDEPTSSLDPKIGAEVMELVCEIAEERQIPVLFSVHDIGVARTYSQRIIGLQQGEKIFDEKTSALDAKSIDHIYGFAPNGPSAEGAH</sequence>
<keyword evidence="8" id="KW-0472">Membrane</keyword>
<dbReference type="PROSITE" id="PS00211">
    <property type="entry name" value="ABC_TRANSPORTER_1"/>
    <property type="match status" value="1"/>
</dbReference>
<dbReference type="GO" id="GO:0016887">
    <property type="term" value="F:ATP hydrolysis activity"/>
    <property type="evidence" value="ECO:0007669"/>
    <property type="project" value="InterPro"/>
</dbReference>
<keyword evidence="6" id="KW-0067">ATP-binding</keyword>
<dbReference type="InterPro" id="IPR050086">
    <property type="entry name" value="MetN_ABC_transporter-like"/>
</dbReference>
<keyword evidence="4" id="KW-1003">Cell membrane</keyword>
<dbReference type="GO" id="GO:0005886">
    <property type="term" value="C:plasma membrane"/>
    <property type="evidence" value="ECO:0007669"/>
    <property type="project" value="UniProtKB-SubCell"/>
</dbReference>
<keyword evidence="7" id="KW-1278">Translocase</keyword>
<protein>
    <recommendedName>
        <fullName evidence="9">ABC transporter domain-containing protein</fullName>
    </recommendedName>
</protein>
<evidence type="ECO:0000256" key="3">
    <source>
        <dbReference type="ARBA" id="ARBA00022448"/>
    </source>
</evidence>
<dbReference type="EMBL" id="UINC01095376">
    <property type="protein sequence ID" value="SVC51410.1"/>
    <property type="molecule type" value="Genomic_DNA"/>
</dbReference>
<dbReference type="GO" id="GO:0015416">
    <property type="term" value="F:ABC-type phosphonate transporter activity"/>
    <property type="evidence" value="ECO:0007669"/>
    <property type="project" value="InterPro"/>
</dbReference>
<dbReference type="AlphaFoldDB" id="A0A382MS71"/>
<reference evidence="10" key="1">
    <citation type="submission" date="2018-05" db="EMBL/GenBank/DDBJ databases">
        <authorList>
            <person name="Lanie J.A."/>
            <person name="Ng W.-L."/>
            <person name="Kazmierczak K.M."/>
            <person name="Andrzejewski T.M."/>
            <person name="Davidsen T.M."/>
            <person name="Wayne K.J."/>
            <person name="Tettelin H."/>
            <person name="Glass J.I."/>
            <person name="Rusch D."/>
            <person name="Podicherti R."/>
            <person name="Tsui H.-C.T."/>
            <person name="Winkler M.E."/>
        </authorList>
    </citation>
    <scope>NUCLEOTIDE SEQUENCE</scope>
</reference>
<dbReference type="InterPro" id="IPR003439">
    <property type="entry name" value="ABC_transporter-like_ATP-bd"/>
</dbReference>
<dbReference type="Gene3D" id="3.40.50.300">
    <property type="entry name" value="P-loop containing nucleotide triphosphate hydrolases"/>
    <property type="match status" value="1"/>
</dbReference>